<dbReference type="Proteomes" id="UP000664414">
    <property type="component" value="Unassembled WGS sequence"/>
</dbReference>
<sequence length="478" mass="52333">DIKIRDGVALAKTCKQLGNVINTPSIWENYAKRIPGTHRYLQLSHKEGEDPKASPQKTASFYKNLLKRAMSPEILCLHDLDAEYPAPISGNSLTVIGTYIEDNSENQGHDETYIYTSIRVSNGWQTYLSHRADLEDCLIVHAIDASGSLSVGSQGGVAIEYGQSRAFILTKGTEEVRYLKNTVEHVENVNYEFSKANDIAASPERTIIVGAARDPHVPNFHLRAAQWILTGQDESVQFLGTINNGKTSHALAISLNQSTIVGISDDGADDNKRKAFIWTETDGMRSLGTLKGDMTSEAIAVSADGNIVLGTSFKTFHLKNNFSPNARAFIWRRASPEVLQKAHELSFHVSAGGVMHPLKIPSRYINGVASAMSADGRRIVGYCGDLQNTKKAFMWDINIGSYPIESVFRHFLPQGTTLNEAISISKDGTTMIINGQISPAEDDDRLTVFYAFIPRFDAAAAQGINLTKRVPAAQSSNG</sequence>
<feature type="non-terminal residue" evidence="1">
    <location>
        <position position="1"/>
    </location>
</feature>
<evidence type="ECO:0000313" key="1">
    <source>
        <dbReference type="EMBL" id="MBN9412308.1"/>
    </source>
</evidence>
<gene>
    <name evidence="1" type="ORF">J0H12_00065</name>
</gene>
<organism evidence="1 2">
    <name type="scientific">Candidatus Paracaedimonas acanthamoebae</name>
    <dbReference type="NCBI Taxonomy" id="244581"/>
    <lineage>
        <taxon>Bacteria</taxon>
        <taxon>Pseudomonadati</taxon>
        <taxon>Pseudomonadota</taxon>
        <taxon>Alphaproteobacteria</taxon>
        <taxon>Holosporales</taxon>
        <taxon>Caedimonadaceae</taxon>
        <taxon>Candidatus Paracaedimonas</taxon>
    </lineage>
</organism>
<reference evidence="1" key="1">
    <citation type="submission" date="2021-02" db="EMBL/GenBank/DDBJ databases">
        <title>Thiocyanate and organic carbon inputs drive convergent selection for specific autotrophic Afipia and Thiobacillus strains within complex microbiomes.</title>
        <authorList>
            <person name="Huddy R.J."/>
            <person name="Sachdeva R."/>
            <person name="Kadzinga F."/>
            <person name="Kantor R.S."/>
            <person name="Harrison S.T.L."/>
            <person name="Banfield J.F."/>
        </authorList>
    </citation>
    <scope>NUCLEOTIDE SEQUENCE</scope>
    <source>
        <strain evidence="1">SCN18_10_11_15_R4_P_38_20</strain>
    </source>
</reference>
<proteinExistence type="predicted"/>
<name>A0A8J7PZC1_9PROT</name>
<evidence type="ECO:0000313" key="2">
    <source>
        <dbReference type="Proteomes" id="UP000664414"/>
    </source>
</evidence>
<accession>A0A8J7PZC1</accession>
<dbReference type="SUPFAM" id="SSF82171">
    <property type="entry name" value="DPP6 N-terminal domain-like"/>
    <property type="match status" value="1"/>
</dbReference>
<dbReference type="EMBL" id="JAFKGL010000007">
    <property type="protein sequence ID" value="MBN9412308.1"/>
    <property type="molecule type" value="Genomic_DNA"/>
</dbReference>
<comment type="caution">
    <text evidence="1">The sequence shown here is derived from an EMBL/GenBank/DDBJ whole genome shotgun (WGS) entry which is preliminary data.</text>
</comment>
<protein>
    <submittedName>
        <fullName evidence="1">Uncharacterized protein</fullName>
    </submittedName>
</protein>
<dbReference type="AlphaFoldDB" id="A0A8J7PZC1"/>